<dbReference type="SUPFAM" id="SSF50249">
    <property type="entry name" value="Nucleic acid-binding proteins"/>
    <property type="match status" value="1"/>
</dbReference>
<reference evidence="5 6" key="1">
    <citation type="journal article" date="2018" name="bioRxiv">
        <title>Evidence of independent acquisition and adaption of ultra-small bacteria to human hosts across the highly diverse yet reduced genomes of the phylum Saccharibacteria.</title>
        <authorList>
            <person name="McLean J.S."/>
            <person name="Bor B."/>
            <person name="To T.T."/>
            <person name="Liu Q."/>
            <person name="Kearns K.A."/>
            <person name="Solden L.M."/>
            <person name="Wrighton K.C."/>
            <person name="He X."/>
            <person name="Shi W."/>
        </authorList>
    </citation>
    <scope>NUCLEOTIDE SEQUENCE [LARGE SCALE GENOMIC DNA]</scope>
    <source>
        <strain evidence="5 6">TM7_G3_2_Rum_HOT_351B</strain>
    </source>
</reference>
<dbReference type="InterPro" id="IPR012340">
    <property type="entry name" value="NA-bd_OB-fold"/>
</dbReference>
<dbReference type="EMBL" id="PRLM01000002">
    <property type="protein sequence ID" value="RYC75007.1"/>
    <property type="molecule type" value="Genomic_DNA"/>
</dbReference>
<dbReference type="RefSeq" id="WP_129734671.1">
    <property type="nucleotide sequence ID" value="NZ_PRLM01000002.1"/>
</dbReference>
<dbReference type="InterPro" id="IPR011344">
    <property type="entry name" value="ssDNA-bd"/>
</dbReference>
<organism evidence="5 6">
    <name type="scientific">Candidatus Nanosyncoccus alces</name>
    <dbReference type="NCBI Taxonomy" id="2171997"/>
    <lineage>
        <taxon>Bacteria</taxon>
        <taxon>Candidatus Saccharimonadota</taxon>
        <taxon>Candidatus Nanosyncoccalia</taxon>
        <taxon>Candidatus Nanosyncoccales</taxon>
        <taxon>Candidatus Nanosyncoccaceae</taxon>
        <taxon>Candidatus Nanosyncoccus</taxon>
    </lineage>
</organism>
<evidence type="ECO:0000313" key="5">
    <source>
        <dbReference type="EMBL" id="RYC75007.1"/>
    </source>
</evidence>
<evidence type="ECO:0000256" key="4">
    <source>
        <dbReference type="SAM" id="MobiDB-lite"/>
    </source>
</evidence>
<dbReference type="HAMAP" id="MF_00984">
    <property type="entry name" value="SSB"/>
    <property type="match status" value="1"/>
</dbReference>
<comment type="caution">
    <text evidence="5">The sequence shown here is derived from an EMBL/GenBank/DDBJ whole genome shotgun (WGS) entry which is preliminary data.</text>
</comment>
<dbReference type="PANTHER" id="PTHR10302">
    <property type="entry name" value="SINGLE-STRANDED DNA-BINDING PROTEIN"/>
    <property type="match status" value="1"/>
</dbReference>
<dbReference type="GO" id="GO:0003677">
    <property type="term" value="F:DNA binding"/>
    <property type="evidence" value="ECO:0007669"/>
    <property type="project" value="UniProtKB-KW"/>
</dbReference>
<dbReference type="Gene3D" id="2.40.50.140">
    <property type="entry name" value="Nucleic acid-binding proteins"/>
    <property type="match status" value="1"/>
</dbReference>
<sequence>MRGFSKAIITGNLTRDPELRSTPNGASVCSFSVAVNRTYRDASGEQKEDVSFIDCSAWGKLGEMISQYAKKGTGVLVSGRLDQRSWEDKTTGSKRSRVEIVVEDFNFTGARDNGGNGSNNFGTSSAADASAPSDIPDDIPDGEIDLSDVPF</sequence>
<dbReference type="Proteomes" id="UP001191019">
    <property type="component" value="Unassembled WGS sequence"/>
</dbReference>
<evidence type="ECO:0000313" key="6">
    <source>
        <dbReference type="Proteomes" id="UP001191019"/>
    </source>
</evidence>
<feature type="region of interest" description="Disordered" evidence="4">
    <location>
        <begin position="108"/>
        <end position="151"/>
    </location>
</feature>
<evidence type="ECO:0000256" key="3">
    <source>
        <dbReference type="PIRNR" id="PIRNR002070"/>
    </source>
</evidence>
<evidence type="ECO:0000256" key="2">
    <source>
        <dbReference type="HAMAP-Rule" id="MF_00984"/>
    </source>
</evidence>
<gene>
    <name evidence="5" type="primary">ssb</name>
    <name evidence="5" type="ORF">G3RUM_00288</name>
</gene>
<feature type="compositionally biased region" description="Acidic residues" evidence="4">
    <location>
        <begin position="135"/>
        <end position="151"/>
    </location>
</feature>
<dbReference type="CDD" id="cd04496">
    <property type="entry name" value="SSB_OBF"/>
    <property type="match status" value="1"/>
</dbReference>
<keyword evidence="6" id="KW-1185">Reference proteome</keyword>
<comment type="caution">
    <text evidence="2">Lacks conserved residue(s) required for the propagation of feature annotation.</text>
</comment>
<evidence type="ECO:0000256" key="1">
    <source>
        <dbReference type="ARBA" id="ARBA00023125"/>
    </source>
</evidence>
<accession>A0ABY0FPP0</accession>
<comment type="subunit">
    <text evidence="2">Homotetramer.</text>
</comment>
<protein>
    <recommendedName>
        <fullName evidence="2 3">Single-stranded DNA-binding protein</fullName>
        <shortName evidence="2">SSB</shortName>
    </recommendedName>
</protein>
<dbReference type="InterPro" id="IPR000424">
    <property type="entry name" value="Primosome_PriB/ssb"/>
</dbReference>
<proteinExistence type="inferred from homology"/>
<dbReference type="NCBIfam" id="TIGR00621">
    <property type="entry name" value="ssb"/>
    <property type="match status" value="1"/>
</dbReference>
<keyword evidence="1 2" id="KW-0238">DNA-binding</keyword>
<dbReference type="PROSITE" id="PS50935">
    <property type="entry name" value="SSB"/>
    <property type="match status" value="1"/>
</dbReference>
<dbReference type="PIRSF" id="PIRSF002070">
    <property type="entry name" value="SSB"/>
    <property type="match status" value="1"/>
</dbReference>
<reference evidence="5 6" key="2">
    <citation type="journal article" date="2020" name="Cell Rep.">
        <title>Acquisition and Adaptation of Ultra-small Parasitic Reduced Genome Bacteria to Mammalian Hosts.</title>
        <authorList>
            <person name="McLean J.S."/>
            <person name="Bor B."/>
            <person name="Kerns K.A."/>
            <person name="Liu Q."/>
            <person name="To T.T."/>
            <person name="Solden L."/>
            <person name="Hendrickson E.L."/>
            <person name="Wrighton K."/>
            <person name="Shi W."/>
            <person name="He X."/>
        </authorList>
    </citation>
    <scope>NUCLEOTIDE SEQUENCE [LARGE SCALE GENOMIC DNA]</scope>
    <source>
        <strain evidence="5 6">TM7_G3_2_Rum_HOT_351B</strain>
    </source>
</reference>
<name>A0ABY0FPP0_9BACT</name>
<dbReference type="Pfam" id="PF00436">
    <property type="entry name" value="SSB"/>
    <property type="match status" value="1"/>
</dbReference>
<dbReference type="PANTHER" id="PTHR10302:SF0">
    <property type="entry name" value="SINGLE-STRANDED DNA-BINDING PROTEIN, MITOCHONDRIAL"/>
    <property type="match status" value="1"/>
</dbReference>
<feature type="compositionally biased region" description="Low complexity" evidence="4">
    <location>
        <begin position="118"/>
        <end position="134"/>
    </location>
</feature>